<gene>
    <name evidence="2" type="ORF">PanWU01x14_323570</name>
</gene>
<evidence type="ECO:0000313" key="2">
    <source>
        <dbReference type="EMBL" id="PON37019.1"/>
    </source>
</evidence>
<keyword evidence="3" id="KW-1185">Reference proteome</keyword>
<proteinExistence type="predicted"/>
<protein>
    <recommendedName>
        <fullName evidence="1">RNase H type-1 domain-containing protein</fullName>
    </recommendedName>
</protein>
<dbReference type="GO" id="GO:0003676">
    <property type="term" value="F:nucleic acid binding"/>
    <property type="evidence" value="ECO:0007669"/>
    <property type="project" value="InterPro"/>
</dbReference>
<dbReference type="Pfam" id="PF13456">
    <property type="entry name" value="RVT_3"/>
    <property type="match status" value="1"/>
</dbReference>
<dbReference type="OrthoDB" id="989172at2759"/>
<dbReference type="EMBL" id="JXTB01000545">
    <property type="protein sequence ID" value="PON37019.1"/>
    <property type="molecule type" value="Genomic_DNA"/>
</dbReference>
<dbReference type="GO" id="GO:0004523">
    <property type="term" value="F:RNA-DNA hybrid ribonuclease activity"/>
    <property type="evidence" value="ECO:0007669"/>
    <property type="project" value="InterPro"/>
</dbReference>
<name>A0A2P5AKD5_PARAD</name>
<feature type="domain" description="RNase H type-1" evidence="1">
    <location>
        <begin position="70"/>
        <end position="130"/>
    </location>
</feature>
<dbReference type="AlphaFoldDB" id="A0A2P5AKD5"/>
<reference evidence="3" key="1">
    <citation type="submission" date="2016-06" db="EMBL/GenBank/DDBJ databases">
        <title>Parallel loss of symbiosis genes in relatives of nitrogen-fixing non-legume Parasponia.</title>
        <authorList>
            <person name="Van Velzen R."/>
            <person name="Holmer R."/>
            <person name="Bu F."/>
            <person name="Rutten L."/>
            <person name="Van Zeijl A."/>
            <person name="Liu W."/>
            <person name="Santuari L."/>
            <person name="Cao Q."/>
            <person name="Sharma T."/>
            <person name="Shen D."/>
            <person name="Roswanjaya Y."/>
            <person name="Wardhani T."/>
            <person name="Kalhor M.S."/>
            <person name="Jansen J."/>
            <person name="Van den Hoogen J."/>
            <person name="Gungor B."/>
            <person name="Hartog M."/>
            <person name="Hontelez J."/>
            <person name="Verver J."/>
            <person name="Yang W.-C."/>
            <person name="Schijlen E."/>
            <person name="Repin R."/>
            <person name="Schilthuizen M."/>
            <person name="Schranz E."/>
            <person name="Heidstra R."/>
            <person name="Miyata K."/>
            <person name="Fedorova E."/>
            <person name="Kohlen W."/>
            <person name="Bisseling T."/>
            <person name="Smit S."/>
            <person name="Geurts R."/>
        </authorList>
    </citation>
    <scope>NUCLEOTIDE SEQUENCE [LARGE SCALE GENOMIC DNA]</scope>
    <source>
        <strain evidence="3">cv. WU1-14</strain>
    </source>
</reference>
<evidence type="ECO:0000259" key="1">
    <source>
        <dbReference type="Pfam" id="PF13456"/>
    </source>
</evidence>
<dbReference type="Proteomes" id="UP000237105">
    <property type="component" value="Unassembled WGS sequence"/>
</dbReference>
<dbReference type="InterPro" id="IPR002156">
    <property type="entry name" value="RNaseH_domain"/>
</dbReference>
<evidence type="ECO:0000313" key="3">
    <source>
        <dbReference type="Proteomes" id="UP000237105"/>
    </source>
</evidence>
<organism evidence="2 3">
    <name type="scientific">Parasponia andersonii</name>
    <name type="common">Sponia andersonii</name>
    <dbReference type="NCBI Taxonomy" id="3476"/>
    <lineage>
        <taxon>Eukaryota</taxon>
        <taxon>Viridiplantae</taxon>
        <taxon>Streptophyta</taxon>
        <taxon>Embryophyta</taxon>
        <taxon>Tracheophyta</taxon>
        <taxon>Spermatophyta</taxon>
        <taxon>Magnoliopsida</taxon>
        <taxon>eudicotyledons</taxon>
        <taxon>Gunneridae</taxon>
        <taxon>Pentapetalae</taxon>
        <taxon>rosids</taxon>
        <taxon>fabids</taxon>
        <taxon>Rosales</taxon>
        <taxon>Cannabaceae</taxon>
        <taxon>Parasponia</taxon>
    </lineage>
</organism>
<accession>A0A2P5AKD5</accession>
<comment type="caution">
    <text evidence="2">The sequence shown here is derived from an EMBL/GenBank/DDBJ whole genome shotgun (WGS) entry which is preliminary data.</text>
</comment>
<sequence>MAMSISTDVSSSDGGIDLRWWRSLWRLNILNKIKISFFMACKRATFQLMSRPSLLLQLIMSLDLCHLKMNTDSTFVLETDATGFGVVIRNASDMVLYFAADPLRGVSYALHAELLAIRRLKVILYCQYKPSINSAAQNRLEGAIIFYFVSLLPSAGGDICCYASRIKNVALHTLACFGIGSDVIIFGDWDNLPTCIRDCILEDNLNI</sequence>